<evidence type="ECO:0000313" key="2">
    <source>
        <dbReference type="Proteomes" id="UP000499080"/>
    </source>
</evidence>
<name>A0A4Y2AF03_ARAVE</name>
<proteinExistence type="predicted"/>
<gene>
    <name evidence="1" type="ORF">AVEN_143234_1</name>
</gene>
<dbReference type="Proteomes" id="UP000499080">
    <property type="component" value="Unassembled WGS sequence"/>
</dbReference>
<keyword evidence="2" id="KW-1185">Reference proteome</keyword>
<accession>A0A4Y2AF03</accession>
<organism evidence="1 2">
    <name type="scientific">Araneus ventricosus</name>
    <name type="common">Orbweaver spider</name>
    <name type="synonym">Epeira ventricosa</name>
    <dbReference type="NCBI Taxonomy" id="182803"/>
    <lineage>
        <taxon>Eukaryota</taxon>
        <taxon>Metazoa</taxon>
        <taxon>Ecdysozoa</taxon>
        <taxon>Arthropoda</taxon>
        <taxon>Chelicerata</taxon>
        <taxon>Arachnida</taxon>
        <taxon>Araneae</taxon>
        <taxon>Araneomorphae</taxon>
        <taxon>Entelegynae</taxon>
        <taxon>Araneoidea</taxon>
        <taxon>Araneidae</taxon>
        <taxon>Araneus</taxon>
    </lineage>
</organism>
<comment type="caution">
    <text evidence="1">The sequence shown here is derived from an EMBL/GenBank/DDBJ whole genome shotgun (WGS) entry which is preliminary data.</text>
</comment>
<dbReference type="EMBL" id="BGPR01000014">
    <property type="protein sequence ID" value="GBL77899.1"/>
    <property type="molecule type" value="Genomic_DNA"/>
</dbReference>
<evidence type="ECO:0000313" key="1">
    <source>
        <dbReference type="EMBL" id="GBL77899.1"/>
    </source>
</evidence>
<protein>
    <submittedName>
        <fullName evidence="1">Uncharacterized protein</fullName>
    </submittedName>
</protein>
<sequence>MCTSREFSFPEGFVFEGQRWSGTAREARKAPATKSIPLKRLDGHLWDSARTRRCARDTEMSLFTLPFLHRSDEKQSPTFLYEKSSFSHKRHPKHRFRFTPKNIKIAQD</sequence>
<dbReference type="OrthoDB" id="10651583at2759"/>
<reference evidence="1 2" key="1">
    <citation type="journal article" date="2019" name="Sci. Rep.">
        <title>Orb-weaving spider Araneus ventricosus genome elucidates the spidroin gene catalogue.</title>
        <authorList>
            <person name="Kono N."/>
            <person name="Nakamura H."/>
            <person name="Ohtoshi R."/>
            <person name="Moran D.A.P."/>
            <person name="Shinohara A."/>
            <person name="Yoshida Y."/>
            <person name="Fujiwara M."/>
            <person name="Mori M."/>
            <person name="Tomita M."/>
            <person name="Arakawa K."/>
        </authorList>
    </citation>
    <scope>NUCLEOTIDE SEQUENCE [LARGE SCALE GENOMIC DNA]</scope>
</reference>
<dbReference type="AlphaFoldDB" id="A0A4Y2AF03"/>